<evidence type="ECO:0000259" key="14">
    <source>
        <dbReference type="PROSITE" id="PS50011"/>
    </source>
</evidence>
<evidence type="ECO:0000256" key="1">
    <source>
        <dbReference type="ARBA" id="ARBA00004479"/>
    </source>
</evidence>
<keyword evidence="12" id="KW-0472">Membrane</keyword>
<dbReference type="GO" id="GO:0004675">
    <property type="term" value="F:transmembrane receptor protein serine/threonine kinase activity"/>
    <property type="evidence" value="ECO:0007669"/>
    <property type="project" value="UniProtKB-EC"/>
</dbReference>
<dbReference type="InterPro" id="IPR011009">
    <property type="entry name" value="Kinase-like_dom_sf"/>
</dbReference>
<evidence type="ECO:0000256" key="5">
    <source>
        <dbReference type="ARBA" id="ARBA00022679"/>
    </source>
</evidence>
<evidence type="ECO:0000313" key="15">
    <source>
        <dbReference type="EMBL" id="CAF5099420.1"/>
    </source>
</evidence>
<dbReference type="GO" id="GO:0071363">
    <property type="term" value="P:cellular response to growth factor stimulus"/>
    <property type="evidence" value="ECO:0007669"/>
    <property type="project" value="TreeGrafter"/>
</dbReference>
<comment type="caution">
    <text evidence="15">The sequence shown here is derived from an EMBL/GenBank/DDBJ whole genome shotgun (WGS) entry which is preliminary data.</text>
</comment>
<dbReference type="PANTHER" id="PTHR23255">
    <property type="entry name" value="TRANSFORMING GROWTH FACTOR-BETA RECEPTOR TYPE I AND II"/>
    <property type="match status" value="1"/>
</dbReference>
<dbReference type="PANTHER" id="PTHR23255:SF71">
    <property type="entry name" value="RECEPTOR PROTEIN SERINE_THREONINE KINASE"/>
    <property type="match status" value="1"/>
</dbReference>
<evidence type="ECO:0000313" key="16">
    <source>
        <dbReference type="Proteomes" id="UP000681720"/>
    </source>
</evidence>
<dbReference type="InterPro" id="IPR000719">
    <property type="entry name" value="Prot_kinase_dom"/>
</dbReference>
<proteinExistence type="inferred from homology"/>
<evidence type="ECO:0000256" key="3">
    <source>
        <dbReference type="ARBA" id="ARBA00012401"/>
    </source>
</evidence>
<keyword evidence="11" id="KW-1133">Transmembrane helix</keyword>
<keyword evidence="7" id="KW-0732">Signal</keyword>
<dbReference type="EC" id="2.7.11.30" evidence="3"/>
<sequence>MAPEVLDGTLNQRSFESFKAADIYSLGLVYWELLRRCQTSPN</sequence>
<evidence type="ECO:0000256" key="8">
    <source>
        <dbReference type="ARBA" id="ARBA00022741"/>
    </source>
</evidence>
<keyword evidence="9" id="KW-0418">Kinase</keyword>
<keyword evidence="4" id="KW-0723">Serine/threonine-protein kinase</keyword>
<dbReference type="SUPFAM" id="SSF56112">
    <property type="entry name" value="Protein kinase-like (PK-like)"/>
    <property type="match status" value="1"/>
</dbReference>
<keyword evidence="13" id="KW-0675">Receptor</keyword>
<dbReference type="Gene3D" id="1.10.510.10">
    <property type="entry name" value="Transferase(Phosphotransferase) domain 1"/>
    <property type="match status" value="1"/>
</dbReference>
<dbReference type="AlphaFoldDB" id="A0A8S3F1T8"/>
<keyword evidence="5" id="KW-0808">Transferase</keyword>
<keyword evidence="8" id="KW-0547">Nucleotide-binding</keyword>
<evidence type="ECO:0000256" key="2">
    <source>
        <dbReference type="ARBA" id="ARBA00009605"/>
    </source>
</evidence>
<feature type="domain" description="Protein kinase" evidence="14">
    <location>
        <begin position="1"/>
        <end position="42"/>
    </location>
</feature>
<comment type="similarity">
    <text evidence="2">Belongs to the protein kinase superfamily. TKL Ser/Thr protein kinase family. TGFB receptor subfamily.</text>
</comment>
<name>A0A8S3F1T8_9BILA</name>
<keyword evidence="10" id="KW-0067">ATP-binding</keyword>
<reference evidence="15" key="1">
    <citation type="submission" date="2021-02" db="EMBL/GenBank/DDBJ databases">
        <authorList>
            <person name="Nowell W R."/>
        </authorList>
    </citation>
    <scope>NUCLEOTIDE SEQUENCE</scope>
</reference>
<evidence type="ECO:0000256" key="4">
    <source>
        <dbReference type="ARBA" id="ARBA00022527"/>
    </source>
</evidence>
<evidence type="ECO:0000256" key="9">
    <source>
        <dbReference type="ARBA" id="ARBA00022777"/>
    </source>
</evidence>
<dbReference type="GO" id="GO:0043235">
    <property type="term" value="C:receptor complex"/>
    <property type="evidence" value="ECO:0007669"/>
    <property type="project" value="TreeGrafter"/>
</dbReference>
<dbReference type="GO" id="GO:0005524">
    <property type="term" value="F:ATP binding"/>
    <property type="evidence" value="ECO:0007669"/>
    <property type="project" value="UniProtKB-KW"/>
</dbReference>
<protein>
    <recommendedName>
        <fullName evidence="3">receptor protein serine/threonine kinase</fullName>
        <ecNumber evidence="3">2.7.11.30</ecNumber>
    </recommendedName>
</protein>
<gene>
    <name evidence="15" type="ORF">GIL414_LOCUS62644</name>
</gene>
<accession>A0A8S3F1T8</accession>
<evidence type="ECO:0000256" key="6">
    <source>
        <dbReference type="ARBA" id="ARBA00022692"/>
    </source>
</evidence>
<comment type="subcellular location">
    <subcellularLocation>
        <location evidence="1">Membrane</location>
        <topology evidence="1">Single-pass type I membrane protein</topology>
    </subcellularLocation>
</comment>
<organism evidence="15 16">
    <name type="scientific">Rotaria magnacalcarata</name>
    <dbReference type="NCBI Taxonomy" id="392030"/>
    <lineage>
        <taxon>Eukaryota</taxon>
        <taxon>Metazoa</taxon>
        <taxon>Spiralia</taxon>
        <taxon>Gnathifera</taxon>
        <taxon>Rotifera</taxon>
        <taxon>Eurotatoria</taxon>
        <taxon>Bdelloidea</taxon>
        <taxon>Philodinida</taxon>
        <taxon>Philodinidae</taxon>
        <taxon>Rotaria</taxon>
    </lineage>
</organism>
<evidence type="ECO:0000256" key="10">
    <source>
        <dbReference type="ARBA" id="ARBA00022840"/>
    </source>
</evidence>
<dbReference type="EMBL" id="CAJOBJ010253917">
    <property type="protein sequence ID" value="CAF5099420.1"/>
    <property type="molecule type" value="Genomic_DNA"/>
</dbReference>
<dbReference type="InterPro" id="IPR000333">
    <property type="entry name" value="TGFB_receptor"/>
</dbReference>
<keyword evidence="6" id="KW-0812">Transmembrane</keyword>
<evidence type="ECO:0000256" key="13">
    <source>
        <dbReference type="ARBA" id="ARBA00023170"/>
    </source>
</evidence>
<evidence type="ECO:0000256" key="7">
    <source>
        <dbReference type="ARBA" id="ARBA00022729"/>
    </source>
</evidence>
<feature type="non-terminal residue" evidence="15">
    <location>
        <position position="42"/>
    </location>
</feature>
<dbReference type="GO" id="GO:0005886">
    <property type="term" value="C:plasma membrane"/>
    <property type="evidence" value="ECO:0007669"/>
    <property type="project" value="TreeGrafter"/>
</dbReference>
<dbReference type="PROSITE" id="PS50011">
    <property type="entry name" value="PROTEIN_KINASE_DOM"/>
    <property type="match status" value="1"/>
</dbReference>
<dbReference type="Proteomes" id="UP000681720">
    <property type="component" value="Unassembled WGS sequence"/>
</dbReference>
<evidence type="ECO:0000256" key="12">
    <source>
        <dbReference type="ARBA" id="ARBA00023136"/>
    </source>
</evidence>
<evidence type="ECO:0000256" key="11">
    <source>
        <dbReference type="ARBA" id="ARBA00022989"/>
    </source>
</evidence>